<evidence type="ECO:0000313" key="2">
    <source>
        <dbReference type="Proteomes" id="UP001597544"/>
    </source>
</evidence>
<evidence type="ECO:0008006" key="3">
    <source>
        <dbReference type="Google" id="ProtNLM"/>
    </source>
</evidence>
<dbReference type="Proteomes" id="UP001597544">
    <property type="component" value="Unassembled WGS sequence"/>
</dbReference>
<gene>
    <name evidence="1" type="ORF">ACFSRY_17380</name>
</gene>
<name>A0ABW5ISJ4_9BACT</name>
<keyword evidence="2" id="KW-1185">Reference proteome</keyword>
<accession>A0ABW5ISJ4</accession>
<dbReference type="EMBL" id="JBHULU010000021">
    <property type="protein sequence ID" value="MFD2515650.1"/>
    <property type="molecule type" value="Genomic_DNA"/>
</dbReference>
<sequence length="414" mass="47289">MKNLLIIYPHWPPSNLAGVHRPRLIANFTKEFGWKSNVLTVSSEYYEEAPDLDLNRTVSFDVEVFYSKALKVGKPRIIGDIGIRAMPFLYKAALKIIPEQKIDFIWIPIPSFYTALLGRLLHEKTAVPYGIDYIDPWIRDISNRPGLRSKLSLLAAKWLEPIAVKNASLISGVSEAYYKPVLTRNFKRKSIAHVGMPYGFDPADHAVEIRDLKLPWDDIEGCKPLVYAGAFLPNAHLFVTALFKVISVMVAHGEWDMNKHLYFLGTGYYTGTTIADYADQYEIKNIVHETRERFPYLHVLNFLSSAFAVMSIGSTERHYTASKIFQSLLSRRPVFSIFHKESSAVTILKECNATDYLIEYDPDISNEALEIQLSDKLDLLINNEQHWQPNLYNLDKYSGRASAYELISCLNKII</sequence>
<dbReference type="RefSeq" id="WP_377510806.1">
    <property type="nucleotide sequence ID" value="NZ_JBHULU010000021.1"/>
</dbReference>
<organism evidence="1 2">
    <name type="scientific">Pontibacter locisalis</name>
    <dbReference type="NCBI Taxonomy" id="1719035"/>
    <lineage>
        <taxon>Bacteria</taxon>
        <taxon>Pseudomonadati</taxon>
        <taxon>Bacteroidota</taxon>
        <taxon>Cytophagia</taxon>
        <taxon>Cytophagales</taxon>
        <taxon>Hymenobacteraceae</taxon>
        <taxon>Pontibacter</taxon>
    </lineage>
</organism>
<comment type="caution">
    <text evidence="1">The sequence shown here is derived from an EMBL/GenBank/DDBJ whole genome shotgun (WGS) entry which is preliminary data.</text>
</comment>
<dbReference type="SUPFAM" id="SSF53756">
    <property type="entry name" value="UDP-Glycosyltransferase/glycogen phosphorylase"/>
    <property type="match status" value="1"/>
</dbReference>
<evidence type="ECO:0000313" key="1">
    <source>
        <dbReference type="EMBL" id="MFD2515650.1"/>
    </source>
</evidence>
<reference evidence="2" key="1">
    <citation type="journal article" date="2019" name="Int. J. Syst. Evol. Microbiol.">
        <title>The Global Catalogue of Microorganisms (GCM) 10K type strain sequencing project: providing services to taxonomists for standard genome sequencing and annotation.</title>
        <authorList>
            <consortium name="The Broad Institute Genomics Platform"/>
            <consortium name="The Broad Institute Genome Sequencing Center for Infectious Disease"/>
            <person name="Wu L."/>
            <person name="Ma J."/>
        </authorList>
    </citation>
    <scope>NUCLEOTIDE SEQUENCE [LARGE SCALE GENOMIC DNA]</scope>
    <source>
        <strain evidence="2">KCTC 42498</strain>
    </source>
</reference>
<protein>
    <recommendedName>
        <fullName evidence="3">Glycosyltransferase subfamily 4-like N-terminal domain-containing protein</fullName>
    </recommendedName>
</protein>
<proteinExistence type="predicted"/>